<dbReference type="EMBL" id="CP036261">
    <property type="protein sequence ID" value="QDS89557.1"/>
    <property type="molecule type" value="Genomic_DNA"/>
</dbReference>
<dbReference type="Proteomes" id="UP000319557">
    <property type="component" value="Chromosome"/>
</dbReference>
<evidence type="ECO:0000313" key="2">
    <source>
        <dbReference type="Proteomes" id="UP000319557"/>
    </source>
</evidence>
<protein>
    <recommendedName>
        <fullName evidence="3">Bacterial extracellular solute-binding protein</fullName>
    </recommendedName>
</protein>
<evidence type="ECO:0008006" key="3">
    <source>
        <dbReference type="Google" id="ProtNLM"/>
    </source>
</evidence>
<gene>
    <name evidence="1" type="ORF">EC9_37570</name>
</gene>
<reference evidence="1 2" key="1">
    <citation type="submission" date="2019-02" db="EMBL/GenBank/DDBJ databases">
        <title>Deep-cultivation of Planctomycetes and their phenomic and genomic characterization uncovers novel biology.</title>
        <authorList>
            <person name="Wiegand S."/>
            <person name="Jogler M."/>
            <person name="Boedeker C."/>
            <person name="Pinto D."/>
            <person name="Vollmers J."/>
            <person name="Rivas-Marin E."/>
            <person name="Kohn T."/>
            <person name="Peeters S.H."/>
            <person name="Heuer A."/>
            <person name="Rast P."/>
            <person name="Oberbeckmann S."/>
            <person name="Bunk B."/>
            <person name="Jeske O."/>
            <person name="Meyerdierks A."/>
            <person name="Storesund J.E."/>
            <person name="Kallscheuer N."/>
            <person name="Luecker S."/>
            <person name="Lage O.M."/>
            <person name="Pohl T."/>
            <person name="Merkel B.J."/>
            <person name="Hornburger P."/>
            <person name="Mueller R.-W."/>
            <person name="Bruemmer F."/>
            <person name="Labrenz M."/>
            <person name="Spormann A.M."/>
            <person name="Op den Camp H."/>
            <person name="Overmann J."/>
            <person name="Amann R."/>
            <person name="Jetten M.S.M."/>
            <person name="Mascher T."/>
            <person name="Medema M.H."/>
            <person name="Devos D.P."/>
            <person name="Kaster A.-K."/>
            <person name="Ovreas L."/>
            <person name="Rohde M."/>
            <person name="Galperin M.Y."/>
            <person name="Jogler C."/>
        </authorList>
    </citation>
    <scope>NUCLEOTIDE SEQUENCE [LARGE SCALE GENOMIC DNA]</scope>
    <source>
        <strain evidence="1 2">EC9</strain>
    </source>
</reference>
<organism evidence="1 2">
    <name type="scientific">Rosistilla ulvae</name>
    <dbReference type="NCBI Taxonomy" id="1930277"/>
    <lineage>
        <taxon>Bacteria</taxon>
        <taxon>Pseudomonadati</taxon>
        <taxon>Planctomycetota</taxon>
        <taxon>Planctomycetia</taxon>
        <taxon>Pirellulales</taxon>
        <taxon>Pirellulaceae</taxon>
        <taxon>Rosistilla</taxon>
    </lineage>
</organism>
<sequence length="482" mass="52289">MRSFGTLYLPRQVAVFPCDRPAGVASRFAFRLRTPRPVLMRFLCSVLCLLPTLLLWGCDSKPAEVESDSQPKAASTVPLRVAIYESEEFARRIETGWQGVSEQPLQATVIGEQELADVAANNDLIVMPARMLGTAVKAGLITSLPEKYLADESLQYQHFLPQLRETQTRWGDSIYGLSLGSPVAMTLVRDDVAEVESDQTLTYEQYGALVETLGGDKPQSAEALADGAAATAFLRRAAAAAVTPWLFEGDSFEPVIDQPPYVRALQQLVDARKHYPEKLLTAEEVWQQIVAGDLKLAIGWPIESVEAGDDASVRIFDAPVAAEVYLGKWHPNDGAIPPRSLLSGSGLVVAISSACRQSSAARNLATWMTTEGHPVLRRVSPHVSVARDELGSIESSGMQSAATGQYDRLAQTSLSSTLAHPPLRIPHADEYLAALNAAVLKALDGSMTAEEALAQTKADWQKISESVDVKNQKNAWNEARGL</sequence>
<evidence type="ECO:0000313" key="1">
    <source>
        <dbReference type="EMBL" id="QDS89557.1"/>
    </source>
</evidence>
<keyword evidence="2" id="KW-1185">Reference proteome</keyword>
<dbReference type="Gene3D" id="3.40.190.10">
    <property type="entry name" value="Periplasmic binding protein-like II"/>
    <property type="match status" value="1"/>
</dbReference>
<name>A0A517M3V1_9BACT</name>
<dbReference type="SUPFAM" id="SSF53850">
    <property type="entry name" value="Periplasmic binding protein-like II"/>
    <property type="match status" value="1"/>
</dbReference>
<proteinExistence type="predicted"/>
<dbReference type="AlphaFoldDB" id="A0A517M3V1"/>
<accession>A0A517M3V1</accession>
<dbReference type="KEGG" id="ruv:EC9_37570"/>